<sequence>MYVVKVLVGNFTKGEEKMRVPPSKDDPKNTSLLFDSVVDDTASPKIFVIFQDHQSYPEYLITFEHVSY</sequence>
<dbReference type="InterPro" id="IPR052056">
    <property type="entry name" value="Mono-ARTD/PARP"/>
</dbReference>
<dbReference type="EMBL" id="CACRXK020005610">
    <property type="protein sequence ID" value="CAB4006807.1"/>
    <property type="molecule type" value="Genomic_DNA"/>
</dbReference>
<dbReference type="GO" id="GO:0010629">
    <property type="term" value="P:negative regulation of gene expression"/>
    <property type="evidence" value="ECO:0007669"/>
    <property type="project" value="TreeGrafter"/>
</dbReference>
<evidence type="ECO:0000313" key="6">
    <source>
        <dbReference type="EMBL" id="CAB4006807.1"/>
    </source>
</evidence>
<dbReference type="SUPFAM" id="SSF56399">
    <property type="entry name" value="ADP-ribosylation"/>
    <property type="match status" value="1"/>
</dbReference>
<reference evidence="6" key="1">
    <citation type="submission" date="2020-04" db="EMBL/GenBank/DDBJ databases">
        <authorList>
            <person name="Alioto T."/>
            <person name="Alioto T."/>
            <person name="Gomez Garrido J."/>
        </authorList>
    </citation>
    <scope>NUCLEOTIDE SEQUENCE</scope>
    <source>
        <strain evidence="6">A484AB</strain>
    </source>
</reference>
<dbReference type="InterPro" id="IPR012317">
    <property type="entry name" value="Poly(ADP-ribose)pol_cat_dom"/>
</dbReference>
<evidence type="ECO:0000256" key="2">
    <source>
        <dbReference type="ARBA" id="ARBA00022676"/>
    </source>
</evidence>
<keyword evidence="3" id="KW-0808">Transferase</keyword>
<name>A0A7D9EEX6_PARCT</name>
<dbReference type="GO" id="GO:0005634">
    <property type="term" value="C:nucleus"/>
    <property type="evidence" value="ECO:0007669"/>
    <property type="project" value="UniProtKB-SubCell"/>
</dbReference>
<keyword evidence="7" id="KW-1185">Reference proteome</keyword>
<dbReference type="PROSITE" id="PS51059">
    <property type="entry name" value="PARP_CATALYTIC"/>
    <property type="match status" value="1"/>
</dbReference>
<dbReference type="GO" id="GO:0003950">
    <property type="term" value="F:NAD+ poly-ADP-ribosyltransferase activity"/>
    <property type="evidence" value="ECO:0007669"/>
    <property type="project" value="InterPro"/>
</dbReference>
<dbReference type="Proteomes" id="UP001152795">
    <property type="component" value="Unassembled WGS sequence"/>
</dbReference>
<dbReference type="PANTHER" id="PTHR14453:SF67">
    <property type="entry name" value="POLY [ADP-RIBOSE] POLYMERASE"/>
    <property type="match status" value="1"/>
</dbReference>
<dbReference type="AlphaFoldDB" id="A0A7D9EEX6"/>
<protein>
    <submittedName>
        <fullName evidence="6">Poly [ADP-ribose] polymerase 14-like</fullName>
    </submittedName>
</protein>
<comment type="caution">
    <text evidence="6">The sequence shown here is derived from an EMBL/GenBank/DDBJ whole genome shotgun (WGS) entry which is preliminary data.</text>
</comment>
<dbReference type="GO" id="GO:0005737">
    <property type="term" value="C:cytoplasm"/>
    <property type="evidence" value="ECO:0007669"/>
    <property type="project" value="TreeGrafter"/>
</dbReference>
<proteinExistence type="predicted"/>
<dbReference type="PANTHER" id="PTHR14453">
    <property type="entry name" value="PARP/ZINC FINGER CCCH TYPE DOMAIN CONTAINING PROTEIN"/>
    <property type="match status" value="1"/>
</dbReference>
<keyword evidence="4" id="KW-0520">NAD</keyword>
<dbReference type="Gene3D" id="3.90.228.10">
    <property type="match status" value="1"/>
</dbReference>
<gene>
    <name evidence="6" type="ORF">PACLA_8A005627</name>
</gene>
<evidence type="ECO:0000256" key="1">
    <source>
        <dbReference type="ARBA" id="ARBA00004123"/>
    </source>
</evidence>
<keyword evidence="2" id="KW-0328">Glycosyltransferase</keyword>
<evidence type="ECO:0000256" key="5">
    <source>
        <dbReference type="ARBA" id="ARBA00023242"/>
    </source>
</evidence>
<evidence type="ECO:0000256" key="3">
    <source>
        <dbReference type="ARBA" id="ARBA00022679"/>
    </source>
</evidence>
<evidence type="ECO:0000256" key="4">
    <source>
        <dbReference type="ARBA" id="ARBA00023027"/>
    </source>
</evidence>
<evidence type="ECO:0000313" key="7">
    <source>
        <dbReference type="Proteomes" id="UP001152795"/>
    </source>
</evidence>
<comment type="subcellular location">
    <subcellularLocation>
        <location evidence="1">Nucleus</location>
    </subcellularLocation>
</comment>
<accession>A0A7D9EEX6</accession>
<dbReference type="OrthoDB" id="6133115at2759"/>
<dbReference type="GO" id="GO:0003714">
    <property type="term" value="F:transcription corepressor activity"/>
    <property type="evidence" value="ECO:0007669"/>
    <property type="project" value="TreeGrafter"/>
</dbReference>
<keyword evidence="5" id="KW-0539">Nucleus</keyword>
<organism evidence="6 7">
    <name type="scientific">Paramuricea clavata</name>
    <name type="common">Red gorgonian</name>
    <name type="synonym">Violescent sea-whip</name>
    <dbReference type="NCBI Taxonomy" id="317549"/>
    <lineage>
        <taxon>Eukaryota</taxon>
        <taxon>Metazoa</taxon>
        <taxon>Cnidaria</taxon>
        <taxon>Anthozoa</taxon>
        <taxon>Octocorallia</taxon>
        <taxon>Malacalcyonacea</taxon>
        <taxon>Plexauridae</taxon>
        <taxon>Paramuricea</taxon>
    </lineage>
</organism>